<dbReference type="EMBL" id="CP035727">
    <property type="protein sequence ID" value="QQY96073.1"/>
    <property type="molecule type" value="Genomic_DNA"/>
</dbReference>
<dbReference type="RefSeq" id="WP_203106523.1">
    <property type="nucleotide sequence ID" value="NZ_CP035727.2"/>
</dbReference>
<gene>
    <name evidence="1" type="ORF">EVG22_32175</name>
</gene>
<reference evidence="1" key="1">
    <citation type="submission" date="2020-12" db="EMBL/GenBank/DDBJ databases">
        <title>Identification and Characterization of Andalusicin N terminally Dimethylated Class III Lantibiotic from Bacillus thuringiensis sv. andalusiensis.</title>
        <authorList>
            <person name="Grigoreva A."/>
            <person name="Andreeva J."/>
            <person name="Serebryakova M."/>
            <person name="Garcia A.H."/>
            <person name="Slonova D."/>
            <person name="Nair S.K."/>
            <person name="Lippens G."/>
            <person name="Severinov K."/>
            <person name="Dubiley S."/>
        </authorList>
    </citation>
    <scope>NUCLEOTIDE SEQUENCE</scope>
    <source>
        <strain evidence="1">NRRL B-23139</strain>
    </source>
</reference>
<dbReference type="AlphaFoldDB" id="A0A7U1BAY3"/>
<evidence type="ECO:0000313" key="1">
    <source>
        <dbReference type="EMBL" id="QQY96073.1"/>
    </source>
</evidence>
<accession>A0A7U1BAY3</accession>
<proteinExistence type="predicted"/>
<organism evidence="1">
    <name type="scientific">Bacillus thuringiensis serovar andalousiensis</name>
    <dbReference type="NCBI Taxonomy" id="257985"/>
    <lineage>
        <taxon>Bacteria</taxon>
        <taxon>Bacillati</taxon>
        <taxon>Bacillota</taxon>
        <taxon>Bacilli</taxon>
        <taxon>Bacillales</taxon>
        <taxon>Bacillaceae</taxon>
        <taxon>Bacillus</taxon>
        <taxon>Bacillus cereus group</taxon>
    </lineage>
</organism>
<name>A0A7U1BAY3_BACTU</name>
<sequence length="51" mass="5858">MITYYTGKVPYTEVYSGSGTCADSGVQKRYKQITNLGYVELLLAHSFRKYR</sequence>
<dbReference type="Proteomes" id="UP000501374">
    <property type="component" value="Chromosome"/>
</dbReference>
<protein>
    <submittedName>
        <fullName evidence="1">Uncharacterized protein</fullName>
    </submittedName>
</protein>